<dbReference type="SMART" id="SM01059">
    <property type="entry name" value="CAT"/>
    <property type="match status" value="1"/>
</dbReference>
<organism evidence="1 2">
    <name type="scientific">Pseudoalteromonas luteoviolacea CPMOR-1</name>
    <dbReference type="NCBI Taxonomy" id="1365248"/>
    <lineage>
        <taxon>Bacteria</taxon>
        <taxon>Pseudomonadati</taxon>
        <taxon>Pseudomonadota</taxon>
        <taxon>Gammaproteobacteria</taxon>
        <taxon>Alteromonadales</taxon>
        <taxon>Pseudoalteromonadaceae</taxon>
        <taxon>Pseudoalteromonas</taxon>
    </lineage>
</organism>
<dbReference type="InterPro" id="IPR001707">
    <property type="entry name" value="Cmp_AcTrfase"/>
</dbReference>
<dbReference type="PANTHER" id="PTHR38474">
    <property type="entry name" value="SLR0299 PROTEIN"/>
    <property type="match status" value="1"/>
</dbReference>
<dbReference type="GO" id="GO:0008811">
    <property type="term" value="F:chloramphenicol O-acetyltransferase activity"/>
    <property type="evidence" value="ECO:0007669"/>
    <property type="project" value="InterPro"/>
</dbReference>
<proteinExistence type="predicted"/>
<dbReference type="AlphaFoldDB" id="A0A161YT44"/>
<dbReference type="PATRIC" id="fig|1365248.3.peg.1157"/>
<reference evidence="1 2" key="1">
    <citation type="submission" date="2013-07" db="EMBL/GenBank/DDBJ databases">
        <title>Comparative Genomic and Metabolomic Analysis of Twelve Strains of Pseudoalteromonas luteoviolacea.</title>
        <authorList>
            <person name="Vynne N.G."/>
            <person name="Mansson M."/>
            <person name="Gram L."/>
        </authorList>
    </citation>
    <scope>NUCLEOTIDE SEQUENCE [LARGE SCALE GENOMIC DNA]</scope>
    <source>
        <strain evidence="1 2">CPMOR-1</strain>
    </source>
</reference>
<accession>A0A161YT44</accession>
<protein>
    <recommendedName>
        <fullName evidence="3">Chloramphenicol acetyltransferase</fullName>
    </recommendedName>
</protein>
<name>A0A161YT44_9GAMM</name>
<dbReference type="SUPFAM" id="SSF52777">
    <property type="entry name" value="CoA-dependent acyltransferases"/>
    <property type="match status" value="1"/>
</dbReference>
<dbReference type="Proteomes" id="UP000076486">
    <property type="component" value="Unassembled WGS sequence"/>
</dbReference>
<comment type="caution">
    <text evidence="1">The sequence shown here is derived from an EMBL/GenBank/DDBJ whole genome shotgun (WGS) entry which is preliminary data.</text>
</comment>
<evidence type="ECO:0008006" key="3">
    <source>
        <dbReference type="Google" id="ProtNLM"/>
    </source>
</evidence>
<dbReference type="InterPro" id="IPR023213">
    <property type="entry name" value="CAT-like_dom_sf"/>
</dbReference>
<gene>
    <name evidence="1" type="ORF">N473_12365</name>
</gene>
<evidence type="ECO:0000313" key="1">
    <source>
        <dbReference type="EMBL" id="KZN65499.1"/>
    </source>
</evidence>
<dbReference type="Gene3D" id="3.30.559.10">
    <property type="entry name" value="Chloramphenicol acetyltransferase-like domain"/>
    <property type="match status" value="1"/>
</dbReference>
<dbReference type="RefSeq" id="WP_063367076.1">
    <property type="nucleotide sequence ID" value="NZ_AUYC01000016.1"/>
</dbReference>
<dbReference type="PANTHER" id="PTHR38474:SF1">
    <property type="entry name" value="SLR0299 PROTEIN"/>
    <property type="match status" value="1"/>
</dbReference>
<evidence type="ECO:0000313" key="2">
    <source>
        <dbReference type="Proteomes" id="UP000076486"/>
    </source>
</evidence>
<sequence>MKEINLSTWERAEHFKFYQHFEDPNFNVVTSIDTHSLYTDSTAVGLPFSDCYLYCLSRALQVCDFMRYRIVEGKPVELNEVAISSTFLASDKTFRFILLDNAESIDEFVTKNNTKKQKGLTQSLLNEDFLSQSGAVDQVYVSILPWFEVYGFKHARHSGDNLGIPKVVFGKFNKEENRLSVSIEVHHGLLDGYHLSLFLNEFSAQIIALCAYLQRKKSFIS</sequence>
<dbReference type="Pfam" id="PF00302">
    <property type="entry name" value="CAT"/>
    <property type="match status" value="1"/>
</dbReference>
<dbReference type="EMBL" id="AUYC01000016">
    <property type="protein sequence ID" value="KZN65499.1"/>
    <property type="molecule type" value="Genomic_DNA"/>
</dbReference>